<protein>
    <submittedName>
        <fullName evidence="1">Uncharacterized protein</fullName>
    </submittedName>
</protein>
<proteinExistence type="predicted"/>
<dbReference type="AlphaFoldDB" id="A0A1X7T3V2"/>
<dbReference type="InParanoid" id="A0A1X7T3V2"/>
<name>A0A1X7T3V2_AMPQE</name>
<dbReference type="EnsemblMetazoa" id="Aqu2.1.09148_001">
    <property type="protein sequence ID" value="Aqu2.1.09148_001"/>
    <property type="gene ID" value="Aqu2.1.09148"/>
</dbReference>
<accession>A0A1X7T3V2</accession>
<sequence length="35" mass="4188">MIIMIWLLATVQILHHRSNLKTSSLFHQHLFCEIL</sequence>
<organism evidence="1">
    <name type="scientific">Amphimedon queenslandica</name>
    <name type="common">Sponge</name>
    <dbReference type="NCBI Taxonomy" id="400682"/>
    <lineage>
        <taxon>Eukaryota</taxon>
        <taxon>Metazoa</taxon>
        <taxon>Porifera</taxon>
        <taxon>Demospongiae</taxon>
        <taxon>Heteroscleromorpha</taxon>
        <taxon>Haplosclerida</taxon>
        <taxon>Niphatidae</taxon>
        <taxon>Amphimedon</taxon>
    </lineage>
</organism>
<reference evidence="1" key="1">
    <citation type="submission" date="2017-05" db="UniProtKB">
        <authorList>
            <consortium name="EnsemblMetazoa"/>
        </authorList>
    </citation>
    <scope>IDENTIFICATION</scope>
</reference>
<evidence type="ECO:0000313" key="1">
    <source>
        <dbReference type="EnsemblMetazoa" id="Aqu2.1.09148_001"/>
    </source>
</evidence>